<organism evidence="2 3">
    <name type="scientific">Streptosporangium jomthongense</name>
    <dbReference type="NCBI Taxonomy" id="1193683"/>
    <lineage>
        <taxon>Bacteria</taxon>
        <taxon>Bacillati</taxon>
        <taxon>Actinomycetota</taxon>
        <taxon>Actinomycetes</taxon>
        <taxon>Streptosporangiales</taxon>
        <taxon>Streptosporangiaceae</taxon>
        <taxon>Streptosporangium</taxon>
    </lineage>
</organism>
<name>A0ABV8F035_9ACTN</name>
<feature type="compositionally biased region" description="Low complexity" evidence="1">
    <location>
        <begin position="41"/>
        <end position="64"/>
    </location>
</feature>
<evidence type="ECO:0008006" key="4">
    <source>
        <dbReference type="Google" id="ProtNLM"/>
    </source>
</evidence>
<feature type="region of interest" description="Disordered" evidence="1">
    <location>
        <begin position="173"/>
        <end position="202"/>
    </location>
</feature>
<evidence type="ECO:0000256" key="1">
    <source>
        <dbReference type="SAM" id="MobiDB-lite"/>
    </source>
</evidence>
<accession>A0ABV8F035</accession>
<evidence type="ECO:0000313" key="3">
    <source>
        <dbReference type="Proteomes" id="UP001595698"/>
    </source>
</evidence>
<keyword evidence="3" id="KW-1185">Reference proteome</keyword>
<evidence type="ECO:0000313" key="2">
    <source>
        <dbReference type="EMBL" id="MFC3982018.1"/>
    </source>
</evidence>
<protein>
    <recommendedName>
        <fullName evidence="4">Secreted protein</fullName>
    </recommendedName>
</protein>
<dbReference type="PROSITE" id="PS51257">
    <property type="entry name" value="PROKAR_LIPOPROTEIN"/>
    <property type="match status" value="1"/>
</dbReference>
<dbReference type="RefSeq" id="WP_386190355.1">
    <property type="nucleotide sequence ID" value="NZ_JBHSBC010000018.1"/>
</dbReference>
<dbReference type="EMBL" id="JBHSBC010000018">
    <property type="protein sequence ID" value="MFC3982018.1"/>
    <property type="molecule type" value="Genomic_DNA"/>
</dbReference>
<comment type="caution">
    <text evidence="2">The sequence shown here is derived from an EMBL/GenBank/DDBJ whole genome shotgun (WGS) entry which is preliminary data.</text>
</comment>
<dbReference type="Proteomes" id="UP001595698">
    <property type="component" value="Unassembled WGS sequence"/>
</dbReference>
<feature type="region of interest" description="Disordered" evidence="1">
    <location>
        <begin position="41"/>
        <end position="77"/>
    </location>
</feature>
<gene>
    <name evidence="2" type="ORF">ACFOYY_17885</name>
</gene>
<reference evidence="3" key="1">
    <citation type="journal article" date="2019" name="Int. J. Syst. Evol. Microbiol.">
        <title>The Global Catalogue of Microorganisms (GCM) 10K type strain sequencing project: providing services to taxonomists for standard genome sequencing and annotation.</title>
        <authorList>
            <consortium name="The Broad Institute Genomics Platform"/>
            <consortium name="The Broad Institute Genome Sequencing Center for Infectious Disease"/>
            <person name="Wu L."/>
            <person name="Ma J."/>
        </authorList>
    </citation>
    <scope>NUCLEOTIDE SEQUENCE [LARGE SCALE GENOMIC DNA]</scope>
    <source>
        <strain evidence="3">TBRC 7912</strain>
    </source>
</reference>
<proteinExistence type="predicted"/>
<sequence>MRNFTTSPIGKRTSVVSLGVIVGLTVAGCGVERAQQYTSVSSVTTSSSSPSATLPGPASSEGSPLPSPPEKTPEPTIGSVLQVTNGKRIPMPLDPYLPSMEELRNLSLARDAAANSCMRAIGFTDWEDGIVRSWDETSFNEYDYFDYLDPATAADKGYPRPEVAPEIARLSKVRPKHGPSKEQMAAYDGRDPRTKSGHTVPAGGCAGEAKAKIYGDTAELPVDSRALAVDSRISAMGDSRVRQAVSAWKTCMSRNGLRYESPVVPRHDVRWASRNASTPADAEEKRVAGIDATCQKEVNLTGVYKTVRIAYEELIVAKNKEKLAAAQQTTQKWTANASAVLAKNGE</sequence>